<protein>
    <recommendedName>
        <fullName evidence="1">CBM2 domain-containing protein</fullName>
    </recommendedName>
</protein>
<dbReference type="GO" id="GO:0004553">
    <property type="term" value="F:hydrolase activity, hydrolyzing O-glycosyl compounds"/>
    <property type="evidence" value="ECO:0007669"/>
    <property type="project" value="InterPro"/>
</dbReference>
<dbReference type="GO" id="GO:0030247">
    <property type="term" value="F:polysaccharide binding"/>
    <property type="evidence" value="ECO:0007669"/>
    <property type="project" value="UniProtKB-UniRule"/>
</dbReference>
<dbReference type="Gene3D" id="2.60.40.290">
    <property type="match status" value="1"/>
</dbReference>
<dbReference type="GO" id="GO:0005975">
    <property type="term" value="P:carbohydrate metabolic process"/>
    <property type="evidence" value="ECO:0007669"/>
    <property type="project" value="InterPro"/>
</dbReference>
<dbReference type="InterPro" id="IPR001919">
    <property type="entry name" value="CBD2"/>
</dbReference>
<proteinExistence type="predicted"/>
<accession>A0A4U3M952</accession>
<evidence type="ECO:0000259" key="1">
    <source>
        <dbReference type="PROSITE" id="PS51173"/>
    </source>
</evidence>
<dbReference type="Pfam" id="PF00553">
    <property type="entry name" value="CBM_2"/>
    <property type="match status" value="1"/>
</dbReference>
<dbReference type="SMART" id="SM00637">
    <property type="entry name" value="CBD_II"/>
    <property type="match status" value="1"/>
</dbReference>
<evidence type="ECO:0000313" key="3">
    <source>
        <dbReference type="Proteomes" id="UP000308705"/>
    </source>
</evidence>
<name>A0A4U3M952_9ACTN</name>
<dbReference type="SUPFAM" id="SSF49384">
    <property type="entry name" value="Carbohydrate-binding domain"/>
    <property type="match status" value="1"/>
</dbReference>
<sequence>MKRNSLTALAVLVLVAGAALIAWRIMGRPAEAVHFHPSPSPAVAASKCTADVKLITTWPGGFQGEAKITNTGTAPINDWYVQWNVPLEAKITQSWNGTWMQSGPSVMIHAEKWNKVLKPGATEVAGFKGDAKEAPTIADIYCG</sequence>
<gene>
    <name evidence="2" type="ORF">FDA94_31025</name>
</gene>
<dbReference type="RefSeq" id="WP_137250611.1">
    <property type="nucleotide sequence ID" value="NZ_SZQA01000037.1"/>
</dbReference>
<dbReference type="Proteomes" id="UP000308705">
    <property type="component" value="Unassembled WGS sequence"/>
</dbReference>
<feature type="domain" description="CBM2" evidence="1">
    <location>
        <begin position="41"/>
        <end position="143"/>
    </location>
</feature>
<comment type="caution">
    <text evidence="2">The sequence shown here is derived from an EMBL/GenBank/DDBJ whole genome shotgun (WGS) entry which is preliminary data.</text>
</comment>
<dbReference type="InterPro" id="IPR008965">
    <property type="entry name" value="CBM2/CBM3_carb-bd_dom_sf"/>
</dbReference>
<dbReference type="PROSITE" id="PS51173">
    <property type="entry name" value="CBM2"/>
    <property type="match status" value="1"/>
</dbReference>
<dbReference type="AlphaFoldDB" id="A0A4U3M952"/>
<evidence type="ECO:0000313" key="2">
    <source>
        <dbReference type="EMBL" id="TKK84147.1"/>
    </source>
</evidence>
<dbReference type="InterPro" id="IPR012291">
    <property type="entry name" value="CBM2_carb-bd_dom_sf"/>
</dbReference>
<reference evidence="2 3" key="1">
    <citation type="submission" date="2019-04" db="EMBL/GenBank/DDBJ databases">
        <title>Herbidospora sp. NEAU-GS14.nov., a novel actinomycete isolated from soil.</title>
        <authorList>
            <person name="Han L."/>
        </authorList>
    </citation>
    <scope>NUCLEOTIDE SEQUENCE [LARGE SCALE GENOMIC DNA]</scope>
    <source>
        <strain evidence="2 3">NEAU-GS14</strain>
    </source>
</reference>
<dbReference type="OrthoDB" id="4408092at2"/>
<dbReference type="EMBL" id="SZQA01000037">
    <property type="protein sequence ID" value="TKK84147.1"/>
    <property type="molecule type" value="Genomic_DNA"/>
</dbReference>
<keyword evidence="3" id="KW-1185">Reference proteome</keyword>
<organism evidence="2 3">
    <name type="scientific">Herbidospora galbida</name>
    <dbReference type="NCBI Taxonomy" id="2575442"/>
    <lineage>
        <taxon>Bacteria</taxon>
        <taxon>Bacillati</taxon>
        <taxon>Actinomycetota</taxon>
        <taxon>Actinomycetes</taxon>
        <taxon>Streptosporangiales</taxon>
        <taxon>Streptosporangiaceae</taxon>
        <taxon>Herbidospora</taxon>
    </lineage>
</organism>